<dbReference type="KEGG" id="dfe:Dfer_0951"/>
<accession>C6W399</accession>
<dbReference type="Proteomes" id="UP000002011">
    <property type="component" value="Chromosome"/>
</dbReference>
<evidence type="ECO:0000313" key="2">
    <source>
        <dbReference type="Proteomes" id="UP000002011"/>
    </source>
</evidence>
<organism evidence="1 2">
    <name type="scientific">Dyadobacter fermentans (strain ATCC 700827 / DSM 18053 / CIP 107007 / KCTC 52180 / NS114)</name>
    <dbReference type="NCBI Taxonomy" id="471854"/>
    <lineage>
        <taxon>Bacteria</taxon>
        <taxon>Pseudomonadati</taxon>
        <taxon>Bacteroidota</taxon>
        <taxon>Cytophagia</taxon>
        <taxon>Cytophagales</taxon>
        <taxon>Spirosomataceae</taxon>
        <taxon>Dyadobacter</taxon>
    </lineage>
</organism>
<proteinExistence type="predicted"/>
<sequence length="33" mass="3800">MCLCRDKVVEYHHVNESVVESNPKEQTSNPITI</sequence>
<reference evidence="1 2" key="1">
    <citation type="journal article" date="2009" name="Stand. Genomic Sci.">
        <title>Complete genome sequence of Dyadobacter fermentans type strain (NS114).</title>
        <authorList>
            <person name="Lang E."/>
            <person name="Lapidus A."/>
            <person name="Chertkov O."/>
            <person name="Brettin T."/>
            <person name="Detter J.C."/>
            <person name="Han C."/>
            <person name="Copeland A."/>
            <person name="Glavina Del Rio T."/>
            <person name="Nolan M."/>
            <person name="Chen F."/>
            <person name="Lucas S."/>
            <person name="Tice H."/>
            <person name="Cheng J.F."/>
            <person name="Land M."/>
            <person name="Hauser L."/>
            <person name="Chang Y.J."/>
            <person name="Jeffries C.D."/>
            <person name="Kopitz M."/>
            <person name="Bruce D."/>
            <person name="Goodwin L."/>
            <person name="Pitluck S."/>
            <person name="Ovchinnikova G."/>
            <person name="Pati A."/>
            <person name="Ivanova N."/>
            <person name="Mavrommatis K."/>
            <person name="Chen A."/>
            <person name="Palaniappan K."/>
            <person name="Chain P."/>
            <person name="Bristow J."/>
            <person name="Eisen J.A."/>
            <person name="Markowitz V."/>
            <person name="Hugenholtz P."/>
            <person name="Goker M."/>
            <person name="Rohde M."/>
            <person name="Kyrpides N.C."/>
            <person name="Klenk H.P."/>
        </authorList>
    </citation>
    <scope>NUCLEOTIDE SEQUENCE [LARGE SCALE GENOMIC DNA]</scope>
    <source>
        <strain evidence="2">ATCC 700827 / DSM 18053 / CIP 107007 / KCTC 52180 / NS114</strain>
    </source>
</reference>
<protein>
    <submittedName>
        <fullName evidence="1">Uncharacterized protein</fullName>
    </submittedName>
</protein>
<dbReference type="EMBL" id="CP001619">
    <property type="protein sequence ID" value="ACT92203.1"/>
    <property type="molecule type" value="Genomic_DNA"/>
</dbReference>
<evidence type="ECO:0000313" key="1">
    <source>
        <dbReference type="EMBL" id="ACT92203.1"/>
    </source>
</evidence>
<keyword evidence="2" id="KW-1185">Reference proteome</keyword>
<name>C6W399_DYAFD</name>
<dbReference type="AlphaFoldDB" id="C6W399"/>
<gene>
    <name evidence="1" type="ordered locus">Dfer_0951</name>
</gene>
<dbReference type="HOGENOM" id="CLU_3381605_0_0_10"/>